<dbReference type="EMBL" id="JBBPBM010000004">
    <property type="protein sequence ID" value="KAK8588338.1"/>
    <property type="molecule type" value="Genomic_DNA"/>
</dbReference>
<reference evidence="1 2" key="1">
    <citation type="journal article" date="2024" name="G3 (Bethesda)">
        <title>Genome assembly of Hibiscus sabdariffa L. provides insights into metabolisms of medicinal natural products.</title>
        <authorList>
            <person name="Kim T."/>
        </authorList>
    </citation>
    <scope>NUCLEOTIDE SEQUENCE [LARGE SCALE GENOMIC DNA]</scope>
    <source>
        <strain evidence="1">TK-2024</strain>
        <tissue evidence="1">Old leaves</tissue>
    </source>
</reference>
<sequence>MLVKHALLFDKSWSRGVEFSPTWPRVAMSEPMVLAIAASGFMEDGDMHGHSSYGCAASATCKAHLIDSRATHHLPCLRGLLMLRWT</sequence>
<comment type="caution">
    <text evidence="1">The sequence shown here is derived from an EMBL/GenBank/DDBJ whole genome shotgun (WGS) entry which is preliminary data.</text>
</comment>
<proteinExistence type="predicted"/>
<organism evidence="1 2">
    <name type="scientific">Hibiscus sabdariffa</name>
    <name type="common">roselle</name>
    <dbReference type="NCBI Taxonomy" id="183260"/>
    <lineage>
        <taxon>Eukaryota</taxon>
        <taxon>Viridiplantae</taxon>
        <taxon>Streptophyta</taxon>
        <taxon>Embryophyta</taxon>
        <taxon>Tracheophyta</taxon>
        <taxon>Spermatophyta</taxon>
        <taxon>Magnoliopsida</taxon>
        <taxon>eudicotyledons</taxon>
        <taxon>Gunneridae</taxon>
        <taxon>Pentapetalae</taxon>
        <taxon>rosids</taxon>
        <taxon>malvids</taxon>
        <taxon>Malvales</taxon>
        <taxon>Malvaceae</taxon>
        <taxon>Malvoideae</taxon>
        <taxon>Hibiscus</taxon>
    </lineage>
</organism>
<protein>
    <submittedName>
        <fullName evidence="1">Uncharacterized protein</fullName>
    </submittedName>
</protein>
<dbReference type="Proteomes" id="UP001472677">
    <property type="component" value="Unassembled WGS sequence"/>
</dbReference>
<evidence type="ECO:0000313" key="2">
    <source>
        <dbReference type="Proteomes" id="UP001472677"/>
    </source>
</evidence>
<name>A0ABR2FW22_9ROSI</name>
<gene>
    <name evidence="1" type="ORF">V6N12_022786</name>
</gene>
<evidence type="ECO:0000313" key="1">
    <source>
        <dbReference type="EMBL" id="KAK8588338.1"/>
    </source>
</evidence>
<accession>A0ABR2FW22</accession>
<keyword evidence="2" id="KW-1185">Reference proteome</keyword>